<dbReference type="GO" id="GO:0045892">
    <property type="term" value="P:negative regulation of DNA-templated transcription"/>
    <property type="evidence" value="ECO:0007669"/>
    <property type="project" value="InterPro"/>
</dbReference>
<sequence>MESMPKISESEWEIMKIVWKENPLTAEQIVQYLPADTDWSDQTVRTFINRLMKKKALGYQKSGRSYQYYPLISEKECVRAESKSFLNRVFNGAAGLMMTNFLEETQLSDKEIERLQQILMEKQSQDSKDSPQS</sequence>
<dbReference type="GO" id="GO:0003677">
    <property type="term" value="F:DNA binding"/>
    <property type="evidence" value="ECO:0007669"/>
    <property type="project" value="UniProtKB-KW"/>
</dbReference>
<evidence type="ECO:0000313" key="6">
    <source>
        <dbReference type="Proteomes" id="UP000460318"/>
    </source>
</evidence>
<dbReference type="Gene3D" id="1.10.4040.10">
    <property type="entry name" value="Penicillinase repressor domain"/>
    <property type="match status" value="1"/>
</dbReference>
<evidence type="ECO:0000313" key="5">
    <source>
        <dbReference type="EMBL" id="MWV46385.1"/>
    </source>
</evidence>
<dbReference type="AlphaFoldDB" id="A0A7X3LJL4"/>
<keyword evidence="6" id="KW-1185">Reference proteome</keyword>
<reference evidence="5 6" key="1">
    <citation type="submission" date="2019-12" db="EMBL/GenBank/DDBJ databases">
        <title>Paenibacillus sp. nov., an endophytic bacterium isolated from the stem of Dendrobium.</title>
        <authorList>
            <person name="Zhao R."/>
        </authorList>
    </citation>
    <scope>NUCLEOTIDE SEQUENCE [LARGE SCALE GENOMIC DNA]</scope>
    <source>
        <strain evidence="5 6">HJL G12</strain>
    </source>
</reference>
<dbReference type="Pfam" id="PF03965">
    <property type="entry name" value="Penicillinase_R"/>
    <property type="match status" value="1"/>
</dbReference>
<dbReference type="Proteomes" id="UP000460318">
    <property type="component" value="Unassembled WGS sequence"/>
</dbReference>
<dbReference type="PIRSF" id="PIRSF019455">
    <property type="entry name" value="CopR_AtkY"/>
    <property type="match status" value="1"/>
</dbReference>
<keyword evidence="4" id="KW-0804">Transcription</keyword>
<keyword evidence="2" id="KW-0805">Transcription regulation</keyword>
<dbReference type="EMBL" id="WUBI01000004">
    <property type="protein sequence ID" value="MWV46385.1"/>
    <property type="molecule type" value="Genomic_DNA"/>
</dbReference>
<evidence type="ECO:0000256" key="1">
    <source>
        <dbReference type="ARBA" id="ARBA00011046"/>
    </source>
</evidence>
<protein>
    <submittedName>
        <fullName evidence="5">CopY/TcrY family copper transport repressor</fullName>
    </submittedName>
</protein>
<gene>
    <name evidence="5" type="ORF">GRF59_22535</name>
</gene>
<comment type="similarity">
    <text evidence="1">Belongs to the BlaI transcriptional regulatory family.</text>
</comment>
<dbReference type="SUPFAM" id="SSF46785">
    <property type="entry name" value="Winged helix' DNA-binding domain"/>
    <property type="match status" value="1"/>
</dbReference>
<proteinExistence type="inferred from homology"/>
<dbReference type="InterPro" id="IPR036390">
    <property type="entry name" value="WH_DNA-bd_sf"/>
</dbReference>
<name>A0A7X3LJL4_9BACL</name>
<dbReference type="InterPro" id="IPR005650">
    <property type="entry name" value="BlaI_family"/>
</dbReference>
<comment type="caution">
    <text evidence="5">The sequence shown here is derived from an EMBL/GenBank/DDBJ whole genome shotgun (WGS) entry which is preliminary data.</text>
</comment>
<keyword evidence="3" id="KW-0238">DNA-binding</keyword>
<evidence type="ECO:0000256" key="4">
    <source>
        <dbReference type="ARBA" id="ARBA00023163"/>
    </source>
</evidence>
<organism evidence="5 6">
    <name type="scientific">Paenibacillus dendrobii</name>
    <dbReference type="NCBI Taxonomy" id="2691084"/>
    <lineage>
        <taxon>Bacteria</taxon>
        <taxon>Bacillati</taxon>
        <taxon>Bacillota</taxon>
        <taxon>Bacilli</taxon>
        <taxon>Bacillales</taxon>
        <taxon>Paenibacillaceae</taxon>
        <taxon>Paenibacillus</taxon>
    </lineage>
</organism>
<dbReference type="RefSeq" id="WP_160499976.1">
    <property type="nucleotide sequence ID" value="NZ_WUBI01000004.1"/>
</dbReference>
<evidence type="ECO:0000256" key="3">
    <source>
        <dbReference type="ARBA" id="ARBA00023125"/>
    </source>
</evidence>
<dbReference type="InterPro" id="IPR036388">
    <property type="entry name" value="WH-like_DNA-bd_sf"/>
</dbReference>
<accession>A0A7X3LJL4</accession>
<evidence type="ECO:0000256" key="2">
    <source>
        <dbReference type="ARBA" id="ARBA00023015"/>
    </source>
</evidence>
<dbReference type="Gene3D" id="1.10.10.10">
    <property type="entry name" value="Winged helix-like DNA-binding domain superfamily/Winged helix DNA-binding domain"/>
    <property type="match status" value="1"/>
</dbReference>